<protein>
    <submittedName>
        <fullName evidence="2">CMO protein</fullName>
    </submittedName>
</protein>
<keyword evidence="1" id="KW-0732">Signal</keyword>
<dbReference type="Proteomes" id="UP000187203">
    <property type="component" value="Unassembled WGS sequence"/>
</dbReference>
<evidence type="ECO:0000256" key="1">
    <source>
        <dbReference type="SAM" id="SignalP"/>
    </source>
</evidence>
<comment type="caution">
    <text evidence="2">The sequence shown here is derived from an EMBL/GenBank/DDBJ whole genome shotgun (WGS) entry which is preliminary data.</text>
</comment>
<dbReference type="EMBL" id="AWUE01018270">
    <property type="protein sequence ID" value="OMO81473.1"/>
    <property type="molecule type" value="Genomic_DNA"/>
</dbReference>
<evidence type="ECO:0000313" key="2">
    <source>
        <dbReference type="EMBL" id="OMO81473.1"/>
    </source>
</evidence>
<evidence type="ECO:0000313" key="3">
    <source>
        <dbReference type="Proteomes" id="UP000187203"/>
    </source>
</evidence>
<reference evidence="3" key="1">
    <citation type="submission" date="2013-09" db="EMBL/GenBank/DDBJ databases">
        <title>Corchorus olitorius genome sequencing.</title>
        <authorList>
            <person name="Alam M."/>
            <person name="Haque M.S."/>
            <person name="Islam M.S."/>
            <person name="Emdad E.M."/>
            <person name="Islam M.M."/>
            <person name="Ahmed B."/>
            <person name="Halim A."/>
            <person name="Hossen Q.M.M."/>
            <person name="Hossain M.Z."/>
            <person name="Ahmed R."/>
            <person name="Khan M.M."/>
            <person name="Islam R."/>
            <person name="Rashid M.M."/>
            <person name="Khan S.A."/>
            <person name="Rahman M.S."/>
            <person name="Alam M."/>
            <person name="Yahiya A.S."/>
            <person name="Khan M.S."/>
            <person name="Azam M.S."/>
            <person name="Haque T."/>
            <person name="Lashkar M.Z.H."/>
            <person name="Akhand A.I."/>
            <person name="Morshed G."/>
            <person name="Roy S."/>
            <person name="Uddin K.S."/>
            <person name="Rabeya T."/>
            <person name="Hossain A.S."/>
            <person name="Chowdhury A."/>
            <person name="Snigdha A.R."/>
            <person name="Mortoza M.S."/>
            <person name="Matin S.A."/>
            <person name="Hoque S.M.E."/>
            <person name="Islam M.K."/>
            <person name="Roy D.K."/>
            <person name="Haider R."/>
            <person name="Moosa M.M."/>
            <person name="Elias S.M."/>
            <person name="Hasan A.M."/>
            <person name="Jahan S."/>
            <person name="Shafiuddin M."/>
            <person name="Mahmood N."/>
            <person name="Shommy N.S."/>
        </authorList>
    </citation>
    <scope>NUCLEOTIDE SEQUENCE [LARGE SCALE GENOMIC DNA]</scope>
    <source>
        <strain evidence="3">cv. O-4</strain>
    </source>
</reference>
<keyword evidence="3" id="KW-1185">Reference proteome</keyword>
<name>A0A1R3IFX3_9ROSI</name>
<proteinExistence type="predicted"/>
<gene>
    <name evidence="2" type="ORF">COLO4_23575</name>
</gene>
<feature type="signal peptide" evidence="1">
    <location>
        <begin position="1"/>
        <end position="27"/>
    </location>
</feature>
<feature type="chain" id="PRO_5012413067" evidence="1">
    <location>
        <begin position="28"/>
        <end position="95"/>
    </location>
</feature>
<dbReference type="AlphaFoldDB" id="A0A1R3IFX3"/>
<organism evidence="2 3">
    <name type="scientific">Corchorus olitorius</name>
    <dbReference type="NCBI Taxonomy" id="93759"/>
    <lineage>
        <taxon>Eukaryota</taxon>
        <taxon>Viridiplantae</taxon>
        <taxon>Streptophyta</taxon>
        <taxon>Embryophyta</taxon>
        <taxon>Tracheophyta</taxon>
        <taxon>Spermatophyta</taxon>
        <taxon>Magnoliopsida</taxon>
        <taxon>eudicotyledons</taxon>
        <taxon>Gunneridae</taxon>
        <taxon>Pentapetalae</taxon>
        <taxon>rosids</taxon>
        <taxon>malvids</taxon>
        <taxon>Malvales</taxon>
        <taxon>Malvaceae</taxon>
        <taxon>Grewioideae</taxon>
        <taxon>Apeibeae</taxon>
        <taxon>Corchorus</taxon>
    </lineage>
</organism>
<sequence>MECTAKSGGLFEAFILTSACLLRDGGAGEPAADTENIKHLVGNGSYSRIIDELWKQGVEENLVKLCIEEIVIALDRYFEDSFHLMVAHGKLSPYN</sequence>
<accession>A0A1R3IFX3</accession>